<keyword evidence="2" id="KW-1185">Reference proteome</keyword>
<dbReference type="Proteomes" id="UP001595916">
    <property type="component" value="Unassembled WGS sequence"/>
</dbReference>
<gene>
    <name evidence="1" type="ORF">ACFO4R_08255</name>
</gene>
<evidence type="ECO:0000313" key="2">
    <source>
        <dbReference type="Proteomes" id="UP001595916"/>
    </source>
</evidence>
<organism evidence="1 2">
    <name type="scientific">Filifactor villosus</name>
    <dbReference type="NCBI Taxonomy" id="29374"/>
    <lineage>
        <taxon>Bacteria</taxon>
        <taxon>Bacillati</taxon>
        <taxon>Bacillota</taxon>
        <taxon>Clostridia</taxon>
        <taxon>Peptostreptococcales</taxon>
        <taxon>Filifactoraceae</taxon>
        <taxon>Filifactor</taxon>
    </lineage>
</organism>
<dbReference type="RefSeq" id="WP_379788611.1">
    <property type="nucleotide sequence ID" value="NZ_JBHSHL010000033.1"/>
</dbReference>
<name>A0ABV9QMB8_9FIRM</name>
<reference evidence="2" key="1">
    <citation type="journal article" date="2019" name="Int. J. Syst. Evol. Microbiol.">
        <title>The Global Catalogue of Microorganisms (GCM) 10K type strain sequencing project: providing services to taxonomists for standard genome sequencing and annotation.</title>
        <authorList>
            <consortium name="The Broad Institute Genomics Platform"/>
            <consortium name="The Broad Institute Genome Sequencing Center for Infectious Disease"/>
            <person name="Wu L."/>
            <person name="Ma J."/>
        </authorList>
    </citation>
    <scope>NUCLEOTIDE SEQUENCE [LARGE SCALE GENOMIC DNA]</scope>
    <source>
        <strain evidence="2">CCUG 46385</strain>
    </source>
</reference>
<protein>
    <submittedName>
        <fullName evidence="1">Uncharacterized protein</fullName>
    </submittedName>
</protein>
<evidence type="ECO:0000313" key="1">
    <source>
        <dbReference type="EMBL" id="MFC4805073.1"/>
    </source>
</evidence>
<proteinExistence type="predicted"/>
<sequence length="139" mass="15885">MRVFVTVKQVGKRKNAIEKQPYDIRGKIETVEDLIRFVVTSEVERFNRKEEGEGVIPYLTSKEIEDISVQGKISFGADYSGKKQDLEQAIENACISYEDGIYRIFVNEQEAGALKEALELKEGDVLSFVRLTFLAGRMW</sequence>
<comment type="caution">
    <text evidence="1">The sequence shown here is derived from an EMBL/GenBank/DDBJ whole genome shotgun (WGS) entry which is preliminary data.</text>
</comment>
<accession>A0ABV9QMB8</accession>
<dbReference type="EMBL" id="JBHSHL010000033">
    <property type="protein sequence ID" value="MFC4805073.1"/>
    <property type="molecule type" value="Genomic_DNA"/>
</dbReference>